<evidence type="ECO:0000256" key="2">
    <source>
        <dbReference type="SAM" id="Phobius"/>
    </source>
</evidence>
<protein>
    <recommendedName>
        <fullName evidence="5">Transmembrane protein</fullName>
    </recommendedName>
</protein>
<name>A0AAV2ELP4_9ROSI</name>
<feature type="transmembrane region" description="Helical" evidence="2">
    <location>
        <begin position="162"/>
        <end position="183"/>
    </location>
</feature>
<feature type="compositionally biased region" description="Pro residues" evidence="1">
    <location>
        <begin position="31"/>
        <end position="47"/>
    </location>
</feature>
<proteinExistence type="predicted"/>
<sequence>MFRSAFLSPPSNCIISSISIPPTPRHRHHFPSPPASILPLPPPPTPIFKPHSPPHRPRPIACAAANRDGDNDDIDQVREDKRKPSSDDGNSKSKKNGGGGGGDLGEEGGGSGRRPPFLSNVNWVSLLLDPDPDNVVAVGLTGLLTWASVSVLWQLFTISLAILVAALKYSFIAALLIFILITLL</sequence>
<evidence type="ECO:0008006" key="5">
    <source>
        <dbReference type="Google" id="ProtNLM"/>
    </source>
</evidence>
<dbReference type="AlphaFoldDB" id="A0AAV2ELP4"/>
<feature type="transmembrane region" description="Helical" evidence="2">
    <location>
        <begin position="135"/>
        <end position="156"/>
    </location>
</feature>
<reference evidence="3 4" key="1">
    <citation type="submission" date="2024-04" db="EMBL/GenBank/DDBJ databases">
        <authorList>
            <person name="Fracassetti M."/>
        </authorList>
    </citation>
    <scope>NUCLEOTIDE SEQUENCE [LARGE SCALE GENOMIC DNA]</scope>
</reference>
<keyword evidence="4" id="KW-1185">Reference proteome</keyword>
<keyword evidence="2" id="KW-0472">Membrane</keyword>
<keyword evidence="2" id="KW-1133">Transmembrane helix</keyword>
<evidence type="ECO:0000256" key="1">
    <source>
        <dbReference type="SAM" id="MobiDB-lite"/>
    </source>
</evidence>
<dbReference type="EMBL" id="OZ034818">
    <property type="protein sequence ID" value="CAL1386913.1"/>
    <property type="molecule type" value="Genomic_DNA"/>
</dbReference>
<organism evidence="3 4">
    <name type="scientific">Linum trigynum</name>
    <dbReference type="NCBI Taxonomy" id="586398"/>
    <lineage>
        <taxon>Eukaryota</taxon>
        <taxon>Viridiplantae</taxon>
        <taxon>Streptophyta</taxon>
        <taxon>Embryophyta</taxon>
        <taxon>Tracheophyta</taxon>
        <taxon>Spermatophyta</taxon>
        <taxon>Magnoliopsida</taxon>
        <taxon>eudicotyledons</taxon>
        <taxon>Gunneridae</taxon>
        <taxon>Pentapetalae</taxon>
        <taxon>rosids</taxon>
        <taxon>fabids</taxon>
        <taxon>Malpighiales</taxon>
        <taxon>Linaceae</taxon>
        <taxon>Linum</taxon>
    </lineage>
</organism>
<dbReference type="PANTHER" id="PTHR36789:SF1">
    <property type="entry name" value="TRANSMEMBRANE PROTEIN"/>
    <property type="match status" value="1"/>
</dbReference>
<gene>
    <name evidence="3" type="ORF">LTRI10_LOCUS27929</name>
</gene>
<evidence type="ECO:0000313" key="4">
    <source>
        <dbReference type="Proteomes" id="UP001497516"/>
    </source>
</evidence>
<evidence type="ECO:0000313" key="3">
    <source>
        <dbReference type="EMBL" id="CAL1386913.1"/>
    </source>
</evidence>
<accession>A0AAV2ELP4</accession>
<feature type="compositionally biased region" description="Basic and acidic residues" evidence="1">
    <location>
        <begin position="75"/>
        <end position="91"/>
    </location>
</feature>
<feature type="compositionally biased region" description="Gly residues" evidence="1">
    <location>
        <begin position="96"/>
        <end position="112"/>
    </location>
</feature>
<feature type="region of interest" description="Disordered" evidence="1">
    <location>
        <begin position="18"/>
        <end position="114"/>
    </location>
</feature>
<dbReference type="Proteomes" id="UP001497516">
    <property type="component" value="Chromosome 5"/>
</dbReference>
<keyword evidence="2" id="KW-0812">Transmembrane</keyword>
<dbReference type="PANTHER" id="PTHR36789">
    <property type="entry name" value="TRANSMEMBRANE PROTEIN"/>
    <property type="match status" value="1"/>
</dbReference>